<dbReference type="Pfam" id="PF19030">
    <property type="entry name" value="TSP1_ADAMTS"/>
    <property type="match status" value="2"/>
</dbReference>
<feature type="disulfide bond" evidence="6">
    <location>
        <begin position="34"/>
        <end position="71"/>
    </location>
</feature>
<feature type="disulfide bond" evidence="6">
    <location>
        <begin position="30"/>
        <end position="66"/>
    </location>
</feature>
<dbReference type="InterPro" id="IPR013273">
    <property type="entry name" value="ADAMTS/ADAMTS-like"/>
</dbReference>
<protein>
    <submittedName>
        <fullName evidence="9">Papilin-like</fullName>
    </submittedName>
</protein>
<dbReference type="PROSITE" id="PS50279">
    <property type="entry name" value="BPTI_KUNITZ_2"/>
    <property type="match status" value="1"/>
</dbReference>
<dbReference type="AlphaFoldDB" id="A0A3B3QKE1"/>
<proteinExistence type="predicted"/>
<dbReference type="Pfam" id="PF00090">
    <property type="entry name" value="TSP_1"/>
    <property type="match status" value="1"/>
</dbReference>
<evidence type="ECO:0000256" key="2">
    <source>
        <dbReference type="ARBA" id="ARBA00022525"/>
    </source>
</evidence>
<dbReference type="GeneTree" id="ENSGT00940000156891"/>
<dbReference type="SUPFAM" id="SSF57362">
    <property type="entry name" value="BPTI-like"/>
    <property type="match status" value="1"/>
</dbReference>
<feature type="domain" description="BPTI/Kunitz inhibitor" evidence="8">
    <location>
        <begin position="432"/>
        <end position="482"/>
    </location>
</feature>
<feature type="chain" id="PRO_5017198987" evidence="7">
    <location>
        <begin position="21"/>
        <end position="536"/>
    </location>
</feature>
<dbReference type="GO" id="GO:0004222">
    <property type="term" value="F:metalloendopeptidase activity"/>
    <property type="evidence" value="ECO:0007669"/>
    <property type="project" value="TreeGrafter"/>
</dbReference>
<evidence type="ECO:0000313" key="9">
    <source>
        <dbReference type="Ensembl" id="ENSPKIP00000006025.1"/>
    </source>
</evidence>
<evidence type="ECO:0000256" key="5">
    <source>
        <dbReference type="ARBA" id="ARBA00023157"/>
    </source>
</evidence>
<organism evidence="9 10">
    <name type="scientific">Paramormyrops kingsleyae</name>
    <dbReference type="NCBI Taxonomy" id="1676925"/>
    <lineage>
        <taxon>Eukaryota</taxon>
        <taxon>Metazoa</taxon>
        <taxon>Chordata</taxon>
        <taxon>Craniata</taxon>
        <taxon>Vertebrata</taxon>
        <taxon>Euteleostomi</taxon>
        <taxon>Actinopterygii</taxon>
        <taxon>Neopterygii</taxon>
        <taxon>Teleostei</taxon>
        <taxon>Osteoglossocephala</taxon>
        <taxon>Osteoglossomorpha</taxon>
        <taxon>Osteoglossiformes</taxon>
        <taxon>Mormyridae</taxon>
        <taxon>Paramormyrops</taxon>
    </lineage>
</organism>
<reference evidence="9" key="2">
    <citation type="submission" date="2025-09" db="UniProtKB">
        <authorList>
            <consortium name="Ensembl"/>
        </authorList>
    </citation>
    <scope>IDENTIFICATION</scope>
</reference>
<evidence type="ECO:0000256" key="1">
    <source>
        <dbReference type="ARBA" id="ARBA00004613"/>
    </source>
</evidence>
<dbReference type="InterPro" id="IPR036383">
    <property type="entry name" value="TSP1_rpt_sf"/>
</dbReference>
<dbReference type="PANTHER" id="PTHR13723">
    <property type="entry name" value="ADAMTS A DISINTEGRIN AND METALLOPROTEASE WITH THROMBOSPONDIN MOTIFS PROTEASE"/>
    <property type="match status" value="1"/>
</dbReference>
<dbReference type="Ensembl" id="ENSPKIT00000030043.1">
    <property type="protein sequence ID" value="ENSPKIP00000006025.1"/>
    <property type="gene ID" value="ENSPKIG00000022460.1"/>
</dbReference>
<dbReference type="GO" id="GO:0030198">
    <property type="term" value="P:extracellular matrix organization"/>
    <property type="evidence" value="ECO:0007669"/>
    <property type="project" value="InterPro"/>
</dbReference>
<dbReference type="InterPro" id="IPR002223">
    <property type="entry name" value="Kunitz_BPTI"/>
</dbReference>
<dbReference type="SUPFAM" id="SSF82895">
    <property type="entry name" value="TSP-1 type 1 repeat"/>
    <property type="match status" value="3"/>
</dbReference>
<feature type="signal peptide" evidence="7">
    <location>
        <begin position="1"/>
        <end position="20"/>
    </location>
</feature>
<dbReference type="PROSITE" id="PS00280">
    <property type="entry name" value="BPTI_KUNITZ_1"/>
    <property type="match status" value="1"/>
</dbReference>
<evidence type="ECO:0000256" key="3">
    <source>
        <dbReference type="ARBA" id="ARBA00022729"/>
    </source>
</evidence>
<dbReference type="SMART" id="SM00209">
    <property type="entry name" value="TSP1"/>
    <property type="match status" value="3"/>
</dbReference>
<dbReference type="FunFam" id="2.20.100.10:FF:000005">
    <property type="entry name" value="ADAM metallopeptidase with thrombospondin type 1 motif 9"/>
    <property type="match status" value="2"/>
</dbReference>
<dbReference type="CDD" id="cd22635">
    <property type="entry name" value="Kunitz_papilin"/>
    <property type="match status" value="1"/>
</dbReference>
<keyword evidence="4" id="KW-0677">Repeat</keyword>
<evidence type="ECO:0000256" key="7">
    <source>
        <dbReference type="SAM" id="SignalP"/>
    </source>
</evidence>
<feature type="disulfide bond" evidence="6">
    <location>
        <begin position="45"/>
        <end position="56"/>
    </location>
</feature>
<sequence>MCGYLLVQLGVLSRVSSALAYESWGSWGPCSRSCGTGVTKRTRQCNVQRQDGRNNCVGAAKDHRACNTQECPVGSRDFREEQCSQFDGTDYDGKFYTWLPYYGAANPCELNCIPRGENFFFRHRPTVVDGTPCYPGRRDICVEGVCQTQLIIQESRFGEENNRYPPPGSQRVAVTWSSGRWSACSTECGPGYQSRHVFCTSNGLAVAEHLCSAMARPPTNRTCEVRECSRTYMYEPGQWSPCSASCGVGVQTRQVPCVIHDKAGGQVVQDALCARYTARPATRQDCQMPPCPDDRYMVYSPERTKVSVVSAVLDPLGAIGSTHCSQSYYGCCSDGKTEAGGLYGEGCPSDLCSRSRYGCCPDGMTAAQGPSREGCLKKDVYTDVDLSEPRGESKGDCHTSTYGCCPDQVTWALGSRGEGCHSRVKADQQTICSLPRSPGSCSNWSSRYHYDPATGTCSHFWYGGCHGNSNNFPTREECQRQCDGIRGSRASPVPVYEMGRVRTDQKGPASSVRGSGRRVKMATILRRSSPTYPVLG</sequence>
<dbReference type="InterPro" id="IPR000884">
    <property type="entry name" value="TSP1_rpt"/>
</dbReference>
<keyword evidence="2" id="KW-0964">Secreted</keyword>
<dbReference type="PANTHER" id="PTHR13723:SF281">
    <property type="entry name" value="PAPILIN"/>
    <property type="match status" value="1"/>
</dbReference>
<dbReference type="Proteomes" id="UP000261540">
    <property type="component" value="Unplaced"/>
</dbReference>
<dbReference type="GO" id="GO:0006508">
    <property type="term" value="P:proteolysis"/>
    <property type="evidence" value="ECO:0007669"/>
    <property type="project" value="TreeGrafter"/>
</dbReference>
<accession>A0A3B3QKE1</accession>
<keyword evidence="10" id="KW-1185">Reference proteome</keyword>
<dbReference type="GO" id="GO:0031012">
    <property type="term" value="C:extracellular matrix"/>
    <property type="evidence" value="ECO:0007669"/>
    <property type="project" value="TreeGrafter"/>
</dbReference>
<evidence type="ECO:0000256" key="4">
    <source>
        <dbReference type="ARBA" id="ARBA00022737"/>
    </source>
</evidence>
<dbReference type="Gene3D" id="2.20.100.10">
    <property type="entry name" value="Thrombospondin type-1 (TSP1) repeat"/>
    <property type="match status" value="3"/>
</dbReference>
<evidence type="ECO:0000256" key="6">
    <source>
        <dbReference type="PIRSR" id="PIRSR613273-3"/>
    </source>
</evidence>
<dbReference type="FunFam" id="4.10.410.10:FF:000017">
    <property type="entry name" value="papilin isoform X2"/>
    <property type="match status" value="1"/>
</dbReference>
<dbReference type="SMART" id="SM00131">
    <property type="entry name" value="KU"/>
    <property type="match status" value="1"/>
</dbReference>
<dbReference type="PRINTS" id="PR00759">
    <property type="entry name" value="BASICPTASE"/>
</dbReference>
<dbReference type="Gene3D" id="4.10.410.10">
    <property type="entry name" value="Pancreatic trypsin inhibitor Kunitz domain"/>
    <property type="match status" value="1"/>
</dbReference>
<comment type="subcellular location">
    <subcellularLocation>
        <location evidence="1">Secreted</location>
    </subcellularLocation>
</comment>
<dbReference type="PRINTS" id="PR01857">
    <property type="entry name" value="ADAMTSFAMILY"/>
</dbReference>
<dbReference type="Pfam" id="PF00014">
    <property type="entry name" value="Kunitz_BPTI"/>
    <property type="match status" value="1"/>
</dbReference>
<dbReference type="InterPro" id="IPR050439">
    <property type="entry name" value="ADAMTS_ADAMTS-like"/>
</dbReference>
<dbReference type="GO" id="GO:0005576">
    <property type="term" value="C:extracellular region"/>
    <property type="evidence" value="ECO:0007669"/>
    <property type="project" value="UniProtKB-SubCell"/>
</dbReference>
<dbReference type="GO" id="GO:0004867">
    <property type="term" value="F:serine-type endopeptidase inhibitor activity"/>
    <property type="evidence" value="ECO:0007669"/>
    <property type="project" value="InterPro"/>
</dbReference>
<dbReference type="InterPro" id="IPR020901">
    <property type="entry name" value="Prtase_inh_Kunz-CS"/>
</dbReference>
<name>A0A3B3QKE1_9TELE</name>
<dbReference type="PROSITE" id="PS50092">
    <property type="entry name" value="TSP1"/>
    <property type="match status" value="3"/>
</dbReference>
<evidence type="ECO:0000259" key="8">
    <source>
        <dbReference type="PROSITE" id="PS50279"/>
    </source>
</evidence>
<reference evidence="9" key="1">
    <citation type="submission" date="2025-08" db="UniProtKB">
        <authorList>
            <consortium name="Ensembl"/>
        </authorList>
    </citation>
    <scope>IDENTIFICATION</scope>
</reference>
<keyword evidence="5 6" id="KW-1015">Disulfide bond</keyword>
<keyword evidence="3 7" id="KW-0732">Signal</keyword>
<evidence type="ECO:0000313" key="10">
    <source>
        <dbReference type="Proteomes" id="UP000261540"/>
    </source>
</evidence>
<dbReference type="InterPro" id="IPR036880">
    <property type="entry name" value="Kunitz_BPTI_sf"/>
</dbReference>